<evidence type="ECO:0000256" key="1">
    <source>
        <dbReference type="ARBA" id="ARBA00000085"/>
    </source>
</evidence>
<evidence type="ECO:0000256" key="5">
    <source>
        <dbReference type="ARBA" id="ARBA00022777"/>
    </source>
</evidence>
<dbReference type="EMBL" id="CP067420">
    <property type="protein sequence ID" value="QQP90236.1"/>
    <property type="molecule type" value="Genomic_DNA"/>
</dbReference>
<dbReference type="CDD" id="cd00130">
    <property type="entry name" value="PAS"/>
    <property type="match status" value="1"/>
</dbReference>
<dbReference type="SMART" id="SM00091">
    <property type="entry name" value="PAS"/>
    <property type="match status" value="1"/>
</dbReference>
<reference evidence="12" key="1">
    <citation type="submission" date="2021-02" db="EMBL/GenBank/DDBJ databases">
        <title>Skermanella TT6 skin isolate.</title>
        <authorList>
            <person name="Lee K."/>
            <person name="Ganzorig M."/>
        </authorList>
    </citation>
    <scope>NUCLEOTIDE SEQUENCE</scope>
    <source>
        <strain evidence="12">TT6</strain>
    </source>
</reference>
<keyword evidence="5" id="KW-0418">Kinase</keyword>
<dbReference type="InterPro" id="IPR013655">
    <property type="entry name" value="PAS_fold_3"/>
</dbReference>
<dbReference type="PRINTS" id="PR00344">
    <property type="entry name" value="BCTRLSENSOR"/>
</dbReference>
<dbReference type="Gene3D" id="3.30.450.20">
    <property type="entry name" value="PAS domain"/>
    <property type="match status" value="1"/>
</dbReference>
<keyword evidence="4" id="KW-0808">Transferase</keyword>
<keyword evidence="8" id="KW-0732">Signal</keyword>
<sequence>MTLACVVLCGLLLSVSMFQVVRQQTAAQIAEILDVQAVHMSETIQRRVRVLEDTVRATSALFSASGMVTSGEFAGFIDHILPERDGVDLLFWTPPAGDRIVARYAIATPGSRAEELAVEASSDLRGLASAALAGLPMATGVVRDLEGTDGTGYRLAVAVPTRRREDGAVNGAAVALATLSGLFREVQGEQGNGSMPLSLRVFDPEHPEEPLYSRDYAPSLGLLTLVGPVVRSTRIVVADRIWIAEFRAVMLGLPPALALAPAGALLGGLVLTAMLAAYLTASQRRAADVGALAGRLERINRELEHRIRENERTAAALGESERKYREIYENAAEGIFQTSPEGRMLSANPTLARIYGYGTPGEVLEALQDIRHQLYVDPRRRDQFARLLDRYDTIHGFESEIRRKDGSVIWISETARAVRDAAGRLLYYEGKVEDVTDRRAAEELQRLAREEAELAGRAKSEFLANMSHELRTPLNAVIGFSEIIKNEMFGPAGRPEYVEYARDIHESGTQLLALINDILDMSKIEAGKKELQDAVVDIGRVARNCVRLVEARAQFGGVAVAVDLPPDLPPVRAEELALKQIIANLLTNAVKFTPKGGRVRVSADIEPDGGLAVAVADTGIGIAPEDMEKALAPFGQIDSSLSNKTQGTGLGLPLARSLAALHGGTLSIESEPGRGTTVTVRLPSERVIRKVA</sequence>
<feature type="signal peptide" evidence="8">
    <location>
        <begin position="1"/>
        <end position="19"/>
    </location>
</feature>
<dbReference type="RefSeq" id="WP_201077198.1">
    <property type="nucleotide sequence ID" value="NZ_CP067420.1"/>
</dbReference>
<dbReference type="CDD" id="cd16922">
    <property type="entry name" value="HATPase_EvgS-ArcB-TorS-like"/>
    <property type="match status" value="1"/>
</dbReference>
<organism evidence="12 13">
    <name type="scientific">Skermanella cutis</name>
    <dbReference type="NCBI Taxonomy" id="2775420"/>
    <lineage>
        <taxon>Bacteria</taxon>
        <taxon>Pseudomonadati</taxon>
        <taxon>Pseudomonadota</taxon>
        <taxon>Alphaproteobacteria</taxon>
        <taxon>Rhodospirillales</taxon>
        <taxon>Azospirillaceae</taxon>
        <taxon>Skermanella</taxon>
    </lineage>
</organism>
<feature type="chain" id="PRO_5045501784" description="histidine kinase" evidence="8">
    <location>
        <begin position="20"/>
        <end position="692"/>
    </location>
</feature>
<dbReference type="SUPFAM" id="SSF55785">
    <property type="entry name" value="PYP-like sensor domain (PAS domain)"/>
    <property type="match status" value="1"/>
</dbReference>
<dbReference type="InterPro" id="IPR003661">
    <property type="entry name" value="HisK_dim/P_dom"/>
</dbReference>
<dbReference type="SMART" id="SM00387">
    <property type="entry name" value="HATPase_c"/>
    <property type="match status" value="1"/>
</dbReference>
<dbReference type="InterPro" id="IPR004358">
    <property type="entry name" value="Sig_transdc_His_kin-like_C"/>
</dbReference>
<dbReference type="NCBIfam" id="TIGR00229">
    <property type="entry name" value="sensory_box"/>
    <property type="match status" value="1"/>
</dbReference>
<protein>
    <recommendedName>
        <fullName evidence="2">histidine kinase</fullName>
        <ecNumber evidence="2">2.7.13.3</ecNumber>
    </recommendedName>
</protein>
<name>A0ABX7B779_9PROT</name>
<feature type="domain" description="PAS" evidence="10">
    <location>
        <begin position="320"/>
        <end position="357"/>
    </location>
</feature>
<feature type="domain" description="PAC" evidence="11">
    <location>
        <begin position="395"/>
        <end position="447"/>
    </location>
</feature>
<feature type="domain" description="Histidine kinase" evidence="9">
    <location>
        <begin position="465"/>
        <end position="686"/>
    </location>
</feature>
<dbReference type="EC" id="2.7.13.3" evidence="2"/>
<evidence type="ECO:0000259" key="10">
    <source>
        <dbReference type="PROSITE" id="PS50112"/>
    </source>
</evidence>
<dbReference type="Gene3D" id="1.10.287.130">
    <property type="match status" value="1"/>
</dbReference>
<accession>A0ABX7B779</accession>
<dbReference type="InterPro" id="IPR036890">
    <property type="entry name" value="HATPase_C_sf"/>
</dbReference>
<evidence type="ECO:0000256" key="8">
    <source>
        <dbReference type="SAM" id="SignalP"/>
    </source>
</evidence>
<dbReference type="PROSITE" id="PS50109">
    <property type="entry name" value="HIS_KIN"/>
    <property type="match status" value="1"/>
</dbReference>
<dbReference type="Gene3D" id="3.30.565.10">
    <property type="entry name" value="Histidine kinase-like ATPase, C-terminal domain"/>
    <property type="match status" value="1"/>
</dbReference>
<dbReference type="InterPro" id="IPR000014">
    <property type="entry name" value="PAS"/>
</dbReference>
<dbReference type="Pfam" id="PF02518">
    <property type="entry name" value="HATPase_c"/>
    <property type="match status" value="1"/>
</dbReference>
<evidence type="ECO:0000256" key="6">
    <source>
        <dbReference type="SAM" id="Coils"/>
    </source>
</evidence>
<feature type="coiled-coil region" evidence="6">
    <location>
        <begin position="293"/>
        <end position="320"/>
    </location>
</feature>
<dbReference type="InterPro" id="IPR003594">
    <property type="entry name" value="HATPase_dom"/>
</dbReference>
<keyword evidence="7" id="KW-0472">Membrane</keyword>
<dbReference type="InterPro" id="IPR001610">
    <property type="entry name" value="PAC"/>
</dbReference>
<dbReference type="PROSITE" id="PS50112">
    <property type="entry name" value="PAS"/>
    <property type="match status" value="1"/>
</dbReference>
<evidence type="ECO:0000313" key="13">
    <source>
        <dbReference type="Proteomes" id="UP000595197"/>
    </source>
</evidence>
<evidence type="ECO:0000259" key="11">
    <source>
        <dbReference type="PROSITE" id="PS50113"/>
    </source>
</evidence>
<dbReference type="Pfam" id="PF00512">
    <property type="entry name" value="HisKA"/>
    <property type="match status" value="1"/>
</dbReference>
<dbReference type="InterPro" id="IPR005467">
    <property type="entry name" value="His_kinase_dom"/>
</dbReference>
<dbReference type="PANTHER" id="PTHR43047">
    <property type="entry name" value="TWO-COMPONENT HISTIDINE PROTEIN KINASE"/>
    <property type="match status" value="1"/>
</dbReference>
<dbReference type="SMART" id="SM00388">
    <property type="entry name" value="HisKA"/>
    <property type="match status" value="1"/>
</dbReference>
<dbReference type="Pfam" id="PF08447">
    <property type="entry name" value="PAS_3"/>
    <property type="match status" value="1"/>
</dbReference>
<dbReference type="SUPFAM" id="SSF47384">
    <property type="entry name" value="Homodimeric domain of signal transducing histidine kinase"/>
    <property type="match status" value="1"/>
</dbReference>
<dbReference type="SMART" id="SM00086">
    <property type="entry name" value="PAC"/>
    <property type="match status" value="1"/>
</dbReference>
<evidence type="ECO:0000256" key="2">
    <source>
        <dbReference type="ARBA" id="ARBA00012438"/>
    </source>
</evidence>
<evidence type="ECO:0000259" key="9">
    <source>
        <dbReference type="PROSITE" id="PS50109"/>
    </source>
</evidence>
<evidence type="ECO:0000256" key="4">
    <source>
        <dbReference type="ARBA" id="ARBA00022679"/>
    </source>
</evidence>
<dbReference type="InterPro" id="IPR035965">
    <property type="entry name" value="PAS-like_dom_sf"/>
</dbReference>
<dbReference type="PROSITE" id="PS50113">
    <property type="entry name" value="PAC"/>
    <property type="match status" value="1"/>
</dbReference>
<dbReference type="Proteomes" id="UP000595197">
    <property type="component" value="Chromosome"/>
</dbReference>
<evidence type="ECO:0000256" key="7">
    <source>
        <dbReference type="SAM" id="Phobius"/>
    </source>
</evidence>
<dbReference type="SUPFAM" id="SSF55874">
    <property type="entry name" value="ATPase domain of HSP90 chaperone/DNA topoisomerase II/histidine kinase"/>
    <property type="match status" value="1"/>
</dbReference>
<keyword evidence="6" id="KW-0175">Coiled coil</keyword>
<feature type="transmembrane region" description="Helical" evidence="7">
    <location>
        <begin position="256"/>
        <end position="279"/>
    </location>
</feature>
<keyword evidence="3" id="KW-0597">Phosphoprotein</keyword>
<dbReference type="InterPro" id="IPR036097">
    <property type="entry name" value="HisK_dim/P_sf"/>
</dbReference>
<gene>
    <name evidence="12" type="ORF">IGS68_02950</name>
</gene>
<keyword evidence="13" id="KW-1185">Reference proteome</keyword>
<comment type="catalytic activity">
    <reaction evidence="1">
        <text>ATP + protein L-histidine = ADP + protein N-phospho-L-histidine.</text>
        <dbReference type="EC" id="2.7.13.3"/>
    </reaction>
</comment>
<dbReference type="CDD" id="cd00082">
    <property type="entry name" value="HisKA"/>
    <property type="match status" value="1"/>
</dbReference>
<evidence type="ECO:0000313" key="12">
    <source>
        <dbReference type="EMBL" id="QQP90236.1"/>
    </source>
</evidence>
<keyword evidence="7" id="KW-1133">Transmembrane helix</keyword>
<keyword evidence="7" id="KW-0812">Transmembrane</keyword>
<dbReference type="PANTHER" id="PTHR43047:SF72">
    <property type="entry name" value="OSMOSENSING HISTIDINE PROTEIN KINASE SLN1"/>
    <property type="match status" value="1"/>
</dbReference>
<evidence type="ECO:0000256" key="3">
    <source>
        <dbReference type="ARBA" id="ARBA00022553"/>
    </source>
</evidence>
<dbReference type="InterPro" id="IPR000700">
    <property type="entry name" value="PAS-assoc_C"/>
</dbReference>
<proteinExistence type="predicted"/>